<evidence type="ECO:0000313" key="4">
    <source>
        <dbReference type="Proteomes" id="UP000613011"/>
    </source>
</evidence>
<sequence>MDTRHLMSRRQLGHAAAALGLATLGLPSLAQAAWPRGPVRVIYPYQGGGVGDAMFRLLEPGLQATFKQPFVIDIKPGAAGNIGAAEAARAAPDGQTLLLAPTGNYSVNQYLFKLGFDPLTQLEPVAALADAPLIAVVGPNVSATSLKQLSEQVRASGGRFNFGSPGAGSPTHLAGASFSLMNGGTIEHISFKGTGPMVQAMLAGDVQMAFPTLLAVQAQIKAGRLRPLAVLSKQRLPALPDVPTTAEAGYPDLVFGNWWVVSVPKGTDRAIVERLGSEIRQLVAEPATRTRLIESGNLPLGWGPAESAAFVHAEAAKYKSLIERTGIRLD</sequence>
<keyword evidence="2" id="KW-0732">Signal</keyword>
<evidence type="ECO:0000256" key="1">
    <source>
        <dbReference type="ARBA" id="ARBA00006987"/>
    </source>
</evidence>
<protein>
    <submittedName>
        <fullName evidence="3">Tripartite tricarboxylate transporter substrate binding protein</fullName>
    </submittedName>
</protein>
<accession>A0A936ZMX9</accession>
<comment type="similarity">
    <text evidence="1">Belongs to the UPF0065 (bug) family.</text>
</comment>
<dbReference type="PANTHER" id="PTHR42928">
    <property type="entry name" value="TRICARBOXYLATE-BINDING PROTEIN"/>
    <property type="match status" value="1"/>
</dbReference>
<dbReference type="PROSITE" id="PS51318">
    <property type="entry name" value="TAT"/>
    <property type="match status" value="1"/>
</dbReference>
<dbReference type="CDD" id="cd07012">
    <property type="entry name" value="PBP2_Bug_TTT"/>
    <property type="match status" value="1"/>
</dbReference>
<dbReference type="EMBL" id="JAEQNA010000009">
    <property type="protein sequence ID" value="MBL0422702.1"/>
    <property type="molecule type" value="Genomic_DNA"/>
</dbReference>
<comment type="caution">
    <text evidence="3">The sequence shown here is derived from an EMBL/GenBank/DDBJ whole genome shotgun (WGS) entry which is preliminary data.</text>
</comment>
<proteinExistence type="inferred from homology"/>
<organism evidence="3 4">
    <name type="scientific">Ramlibacter aurantiacus</name>
    <dbReference type="NCBI Taxonomy" id="2801330"/>
    <lineage>
        <taxon>Bacteria</taxon>
        <taxon>Pseudomonadati</taxon>
        <taxon>Pseudomonadota</taxon>
        <taxon>Betaproteobacteria</taxon>
        <taxon>Burkholderiales</taxon>
        <taxon>Comamonadaceae</taxon>
        <taxon>Ramlibacter</taxon>
    </lineage>
</organism>
<feature type="signal peptide" evidence="2">
    <location>
        <begin position="1"/>
        <end position="32"/>
    </location>
</feature>
<feature type="chain" id="PRO_5037611835" evidence="2">
    <location>
        <begin position="33"/>
        <end position="330"/>
    </location>
</feature>
<evidence type="ECO:0000313" key="3">
    <source>
        <dbReference type="EMBL" id="MBL0422702.1"/>
    </source>
</evidence>
<reference evidence="3" key="1">
    <citation type="submission" date="2021-01" db="EMBL/GenBank/DDBJ databases">
        <title>Ramlibacter sp. strain AW1 16S ribosomal RNA gene Genome sequencing and assembly.</title>
        <authorList>
            <person name="Kang M."/>
        </authorList>
    </citation>
    <scope>NUCLEOTIDE SEQUENCE</scope>
    <source>
        <strain evidence="3">AW1</strain>
    </source>
</reference>
<gene>
    <name evidence="3" type="ORF">JI739_20375</name>
</gene>
<dbReference type="Gene3D" id="3.40.190.150">
    <property type="entry name" value="Bordetella uptake gene, domain 1"/>
    <property type="match status" value="1"/>
</dbReference>
<dbReference type="InterPro" id="IPR006311">
    <property type="entry name" value="TAT_signal"/>
</dbReference>
<keyword evidence="4" id="KW-1185">Reference proteome</keyword>
<dbReference type="Gene3D" id="3.40.190.10">
    <property type="entry name" value="Periplasmic binding protein-like II"/>
    <property type="match status" value="1"/>
</dbReference>
<dbReference type="InterPro" id="IPR042100">
    <property type="entry name" value="Bug_dom1"/>
</dbReference>
<dbReference type="RefSeq" id="WP_201685839.1">
    <property type="nucleotide sequence ID" value="NZ_JAEQNA010000009.1"/>
</dbReference>
<dbReference type="PIRSF" id="PIRSF017082">
    <property type="entry name" value="YflP"/>
    <property type="match status" value="1"/>
</dbReference>
<dbReference type="Pfam" id="PF03401">
    <property type="entry name" value="TctC"/>
    <property type="match status" value="1"/>
</dbReference>
<evidence type="ECO:0000256" key="2">
    <source>
        <dbReference type="SAM" id="SignalP"/>
    </source>
</evidence>
<dbReference type="InterPro" id="IPR005064">
    <property type="entry name" value="BUG"/>
</dbReference>
<dbReference type="SUPFAM" id="SSF53850">
    <property type="entry name" value="Periplasmic binding protein-like II"/>
    <property type="match status" value="1"/>
</dbReference>
<dbReference type="AlphaFoldDB" id="A0A936ZMX9"/>
<name>A0A936ZMX9_9BURK</name>
<dbReference type="PANTHER" id="PTHR42928:SF5">
    <property type="entry name" value="BLR1237 PROTEIN"/>
    <property type="match status" value="1"/>
</dbReference>
<dbReference type="Proteomes" id="UP000613011">
    <property type="component" value="Unassembled WGS sequence"/>
</dbReference>